<keyword evidence="3" id="KW-0560">Oxidoreductase</keyword>
<gene>
    <name evidence="4" type="ORF">A9X01_04565</name>
</gene>
<dbReference type="eggNOG" id="COG2070">
    <property type="taxonomic scope" value="Bacteria"/>
</dbReference>
<evidence type="ECO:0000256" key="1">
    <source>
        <dbReference type="ARBA" id="ARBA00022630"/>
    </source>
</evidence>
<dbReference type="Gene3D" id="3.20.20.70">
    <property type="entry name" value="Aldolase class I"/>
    <property type="match status" value="1"/>
</dbReference>
<dbReference type="AlphaFoldDB" id="A0A1A3BLC2"/>
<dbReference type="SUPFAM" id="SSF51412">
    <property type="entry name" value="Inosine monophosphate dehydrogenase (IMPDH)"/>
    <property type="match status" value="1"/>
</dbReference>
<dbReference type="PANTHER" id="PTHR32332">
    <property type="entry name" value="2-NITROPROPANE DIOXYGENASE"/>
    <property type="match status" value="1"/>
</dbReference>
<dbReference type="GO" id="GO:0018580">
    <property type="term" value="F:nitronate monooxygenase activity"/>
    <property type="evidence" value="ECO:0007669"/>
    <property type="project" value="InterPro"/>
</dbReference>
<evidence type="ECO:0008006" key="6">
    <source>
        <dbReference type="Google" id="ProtNLM"/>
    </source>
</evidence>
<proteinExistence type="predicted"/>
<dbReference type="Proteomes" id="UP000093795">
    <property type="component" value="Unassembled WGS sequence"/>
</dbReference>
<keyword evidence="2" id="KW-0288">FMN</keyword>
<evidence type="ECO:0000313" key="4">
    <source>
        <dbReference type="EMBL" id="OBI75789.1"/>
    </source>
</evidence>
<accession>A0A1A3BLC2</accession>
<protein>
    <recommendedName>
        <fullName evidence="6">2-nitropropane dioxygenase</fullName>
    </recommendedName>
</protein>
<organism evidence="4 5">
    <name type="scientific">Mycobacterium asiaticum</name>
    <dbReference type="NCBI Taxonomy" id="1790"/>
    <lineage>
        <taxon>Bacteria</taxon>
        <taxon>Bacillati</taxon>
        <taxon>Actinomycetota</taxon>
        <taxon>Actinomycetes</taxon>
        <taxon>Mycobacteriales</taxon>
        <taxon>Mycobacteriaceae</taxon>
        <taxon>Mycobacterium</taxon>
    </lineage>
</organism>
<dbReference type="EMBL" id="LZKQ01000289">
    <property type="protein sequence ID" value="OBI75789.1"/>
    <property type="molecule type" value="Genomic_DNA"/>
</dbReference>
<name>A0A1A3BLC2_MYCAS</name>
<comment type="caution">
    <text evidence="4">The sequence shown here is derived from an EMBL/GenBank/DDBJ whole genome shotgun (WGS) entry which is preliminary data.</text>
</comment>
<reference evidence="4 5" key="1">
    <citation type="submission" date="2016-06" db="EMBL/GenBank/DDBJ databases">
        <authorList>
            <person name="Kjaerup R.B."/>
            <person name="Dalgaard T.S."/>
            <person name="Juul-Madsen H.R."/>
        </authorList>
    </citation>
    <scope>NUCLEOTIDE SEQUENCE [LARGE SCALE GENOMIC DNA]</scope>
    <source>
        <strain evidence="4 5">1081914.2</strain>
    </source>
</reference>
<dbReference type="CDD" id="cd04730">
    <property type="entry name" value="NPD_like"/>
    <property type="match status" value="1"/>
</dbReference>
<keyword evidence="1" id="KW-0285">Flavoprotein</keyword>
<sequence>MPAAFDLRQLDVPVVQAGMGTVAGFELAAAVSEAGGLGTIAGARAEIAAEVAAARRLTGRPIAVNLLLPFVRRGDMEAAAAADVIVTFWGVPRRLAATTWIHQCGSVDEAKAAEAAGADGVIAQGVEAGGHVRGTTPALELLDQVRRAVNIPVLVAGGIVDAQGVREALDAGAAAAVVGTRFLLSEECRAHPEYKRRCLEANETVLTELFGLGWPDAPHRVIPNGATRRWLGNGSRGPRWLRVANRLLSLLANSMPDAAQNRAVRAQLPAWLPYAIAQPPGVDGPAELVDARPLYAGANVGRITDVRPAGELVGLLTP</sequence>
<evidence type="ECO:0000313" key="5">
    <source>
        <dbReference type="Proteomes" id="UP000093795"/>
    </source>
</evidence>
<evidence type="ECO:0000256" key="2">
    <source>
        <dbReference type="ARBA" id="ARBA00022643"/>
    </source>
</evidence>
<dbReference type="PANTHER" id="PTHR32332:SF20">
    <property type="entry name" value="2-NITROPROPANE DIOXYGENASE-LIKE PROTEIN"/>
    <property type="match status" value="1"/>
</dbReference>
<dbReference type="InterPro" id="IPR013785">
    <property type="entry name" value="Aldolase_TIM"/>
</dbReference>
<dbReference type="STRING" id="1790.A5645_13275"/>
<dbReference type="OrthoDB" id="9778912at2"/>
<dbReference type="RefSeq" id="WP_065123178.1">
    <property type="nucleotide sequence ID" value="NZ_LZKQ01000289.1"/>
</dbReference>
<evidence type="ECO:0000256" key="3">
    <source>
        <dbReference type="ARBA" id="ARBA00023002"/>
    </source>
</evidence>
<dbReference type="Pfam" id="PF03060">
    <property type="entry name" value="NMO"/>
    <property type="match status" value="2"/>
</dbReference>
<dbReference type="InterPro" id="IPR004136">
    <property type="entry name" value="NMO"/>
</dbReference>